<protein>
    <recommendedName>
        <fullName evidence="5">ATP-binding protein</fullName>
    </recommendedName>
</protein>
<feature type="domain" description="AAA" evidence="1">
    <location>
        <begin position="30"/>
        <end position="125"/>
    </location>
</feature>
<organism evidence="3 4">
    <name type="scientific">Corynebacterium matruchotii ATCC 33806</name>
    <dbReference type="NCBI Taxonomy" id="566549"/>
    <lineage>
        <taxon>Bacteria</taxon>
        <taxon>Bacillati</taxon>
        <taxon>Actinomycetota</taxon>
        <taxon>Actinomycetes</taxon>
        <taxon>Mycobacteriales</taxon>
        <taxon>Corynebacteriaceae</taxon>
        <taxon>Corynebacterium</taxon>
    </lineage>
</organism>
<dbReference type="InterPro" id="IPR025420">
    <property type="entry name" value="DUF4143"/>
</dbReference>
<dbReference type="EMBL" id="ACEB01000004">
    <property type="protein sequence ID" value="EEG28000.1"/>
    <property type="molecule type" value="Genomic_DNA"/>
</dbReference>
<dbReference type="PANTHER" id="PTHR43566">
    <property type="entry name" value="CONSERVED PROTEIN"/>
    <property type="match status" value="1"/>
</dbReference>
<evidence type="ECO:0000313" key="3">
    <source>
        <dbReference type="EMBL" id="EEG28000.1"/>
    </source>
</evidence>
<dbReference type="HOGENOM" id="CLU_041527_3_0_11"/>
<evidence type="ECO:0000259" key="1">
    <source>
        <dbReference type="Pfam" id="PF13173"/>
    </source>
</evidence>
<evidence type="ECO:0008006" key="5">
    <source>
        <dbReference type="Google" id="ProtNLM"/>
    </source>
</evidence>
<dbReference type="Pfam" id="PF13635">
    <property type="entry name" value="DUF4143"/>
    <property type="match status" value="1"/>
</dbReference>
<proteinExistence type="predicted"/>
<gene>
    <name evidence="3" type="ORF">CORMATOL_00409</name>
</gene>
<reference evidence="3 4" key="1">
    <citation type="submission" date="2009-01" db="EMBL/GenBank/DDBJ databases">
        <authorList>
            <person name="Fulton L."/>
            <person name="Clifton S."/>
            <person name="Chinwalla A.T."/>
            <person name="Mitreva M."/>
            <person name="Sodergren E."/>
            <person name="Weinstock G."/>
            <person name="Clifton S."/>
            <person name="Dooling D.J."/>
            <person name="Fulton B."/>
            <person name="Minx P."/>
            <person name="Pepin K.H."/>
            <person name="Johnson M."/>
            <person name="Bhonagiri V."/>
            <person name="Nash W.E."/>
            <person name="Mardis E.R."/>
            <person name="Wilson R.K."/>
        </authorList>
    </citation>
    <scope>NUCLEOTIDE SEQUENCE [LARGE SCALE GENOMIC DNA]</scope>
    <source>
        <strain evidence="3 4">ATCC 33806</strain>
    </source>
</reference>
<feature type="domain" description="DUF4143" evidence="2">
    <location>
        <begin position="214"/>
        <end position="360"/>
    </location>
</feature>
<name>C0E0A9_9CORY</name>
<dbReference type="Pfam" id="PF13173">
    <property type="entry name" value="AAA_14"/>
    <property type="match status" value="1"/>
</dbReference>
<evidence type="ECO:0000313" key="4">
    <source>
        <dbReference type="Proteomes" id="UP000006247"/>
    </source>
</evidence>
<dbReference type="SUPFAM" id="SSF52540">
    <property type="entry name" value="P-loop containing nucleoside triphosphate hydrolases"/>
    <property type="match status" value="1"/>
</dbReference>
<dbReference type="InterPro" id="IPR027417">
    <property type="entry name" value="P-loop_NTPase"/>
</dbReference>
<dbReference type="Proteomes" id="UP000006247">
    <property type="component" value="Unassembled WGS sequence"/>
</dbReference>
<comment type="caution">
    <text evidence="3">The sequence shown here is derived from an EMBL/GenBank/DDBJ whole genome shotgun (WGS) entry which is preliminary data.</text>
</comment>
<dbReference type="InterPro" id="IPR041682">
    <property type="entry name" value="AAA_14"/>
</dbReference>
<accession>C0E0A9</accession>
<dbReference type="AlphaFoldDB" id="C0E0A9"/>
<sequence>MMYDPSTLGIMPIKPRFATQEIQNLLAHFPVVALHGAPQVGKSVIARDLADRTGGIFVDLDDPDPYAFAYQEPAAFIRQAPGNLLVIDSIHYVPELLDHICGLVEFGSWDGRFLVVDSAGCGIDHDTADIGHVMVHPLSQGEIDEHATPEDFITWIIARPPVEYPPRSYINRQAVTLRVTRGGMPVALGCATTKSQARWCRNYTRNLCARLRNDVLRRVVALLATTPVTEIVQARLSRELGITEREARVAMMTLRSAGVIIDLPGWHSAANKRSVSAAKSLLLDTGLTAQNVGFSAGEIDIPRSRTYFRQLLEQFVVQQLVTQQTWSATSFRLRHFRTRDGATVGVVVELVDGRVVLIDVTTNTQPAIEDFATMERLRQALGDQVIAGVILHTGMHSRRYRDWQYLLPITTLWEHH</sequence>
<evidence type="ECO:0000259" key="2">
    <source>
        <dbReference type="Pfam" id="PF13635"/>
    </source>
</evidence>
<dbReference type="PANTHER" id="PTHR43566:SF2">
    <property type="entry name" value="DUF4143 DOMAIN-CONTAINING PROTEIN"/>
    <property type="match status" value="1"/>
</dbReference>